<evidence type="ECO:0000256" key="4">
    <source>
        <dbReference type="ARBA" id="ARBA00023014"/>
    </source>
</evidence>
<keyword evidence="4" id="KW-0411">Iron-sulfur</keyword>
<evidence type="ECO:0000313" key="7">
    <source>
        <dbReference type="Proteomes" id="UP000509594"/>
    </source>
</evidence>
<organism evidence="6 7">
    <name type="scientific">Methanolobus zinderi</name>
    <dbReference type="NCBI Taxonomy" id="536044"/>
    <lineage>
        <taxon>Archaea</taxon>
        <taxon>Methanobacteriati</taxon>
        <taxon>Methanobacteriota</taxon>
        <taxon>Stenosarchaea group</taxon>
        <taxon>Methanomicrobia</taxon>
        <taxon>Methanosarcinales</taxon>
        <taxon>Methanosarcinaceae</taxon>
        <taxon>Methanolobus</taxon>
    </lineage>
</organism>
<feature type="domain" description="Radical SAM core" evidence="5">
    <location>
        <begin position="22"/>
        <end position="234"/>
    </location>
</feature>
<keyword evidence="7" id="KW-1185">Reference proteome</keyword>
<evidence type="ECO:0000313" key="6">
    <source>
        <dbReference type="EMBL" id="QLC49312.1"/>
    </source>
</evidence>
<dbReference type="Pfam" id="PF26257">
    <property type="entry name" value="DUF8061"/>
    <property type="match status" value="1"/>
</dbReference>
<evidence type="ECO:0000256" key="1">
    <source>
        <dbReference type="ARBA" id="ARBA00022691"/>
    </source>
</evidence>
<dbReference type="GO" id="GO:0003824">
    <property type="term" value="F:catalytic activity"/>
    <property type="evidence" value="ECO:0007669"/>
    <property type="project" value="InterPro"/>
</dbReference>
<reference evidence="6 7" key="1">
    <citation type="submission" date="2020-06" db="EMBL/GenBank/DDBJ databases">
        <title>Methanolobus halotolerans sp. nov., isolated from a saline lake Tus in Siberia.</title>
        <authorList>
            <person name="Shen Y."/>
            <person name="Chen S.-C."/>
            <person name="Lai M.-C."/>
            <person name="Huang H.-H."/>
            <person name="Chiu H.-H."/>
            <person name="Tang S.-L."/>
            <person name="Rogozin D.Y."/>
            <person name="Degermendzhy A.G."/>
        </authorList>
    </citation>
    <scope>NUCLEOTIDE SEQUENCE [LARGE SCALE GENOMIC DNA]</scope>
    <source>
        <strain evidence="6 7">DSM 21339</strain>
    </source>
</reference>
<dbReference type="AlphaFoldDB" id="A0A7D5E5Q7"/>
<proteinExistence type="predicted"/>
<evidence type="ECO:0000256" key="3">
    <source>
        <dbReference type="ARBA" id="ARBA00023004"/>
    </source>
</evidence>
<dbReference type="PANTHER" id="PTHR43288">
    <property type="entry name" value="BIOTIN SYNTHASE-RELATED PROTEIN, RADICAL SAM SUPERFAMILY"/>
    <property type="match status" value="1"/>
</dbReference>
<dbReference type="GO" id="GO:0051536">
    <property type="term" value="F:iron-sulfur cluster binding"/>
    <property type="evidence" value="ECO:0007669"/>
    <property type="project" value="UniProtKB-KW"/>
</dbReference>
<dbReference type="KEGG" id="mzi:HWN40_03055"/>
<accession>A0A7D5E5Q7</accession>
<dbReference type="InterPro" id="IPR058240">
    <property type="entry name" value="rSAM_sf"/>
</dbReference>
<dbReference type="SFLD" id="SFLDG01108">
    <property type="entry name" value="Uncharacterised_Radical_SAM_Su"/>
    <property type="match status" value="1"/>
</dbReference>
<dbReference type="Pfam" id="PF04055">
    <property type="entry name" value="Radical_SAM"/>
    <property type="match status" value="1"/>
</dbReference>
<evidence type="ECO:0000259" key="5">
    <source>
        <dbReference type="PROSITE" id="PS51918"/>
    </source>
</evidence>
<sequence>MSEAKQSETGSFHTFLPEGCKLCHIGAKMVLFVTGICPRDCFYCPVSIERRNEVVYANERPVSSDRDIIEEARQMDALGTGITGGEPLLRRENVLHYIELLKSEFGKEHHVHLYTSMAPEKETIEKLAQAGLDEIRFHPPVDMWGEIRESKYSESITNSKEHGLDVGIEIPAINGIEKVAEFAKEYDCFLNLNELEFSDSNAEKMKSKGFVLESDLSNAVEGSRETANRIVPIAGKMHFCSSTYKDAVQLRERLIRIARNVARDFDEITDDGTIVYGEITCLNDSCRENVIECFMEEEVPEDMSEITESGLQTAWWILEELADMIRENTDEMFIVERYPFEKGLIVEKIPV</sequence>
<dbReference type="InterPro" id="IPR013785">
    <property type="entry name" value="Aldolase_TIM"/>
</dbReference>
<dbReference type="GO" id="GO:0046872">
    <property type="term" value="F:metal ion binding"/>
    <property type="evidence" value="ECO:0007669"/>
    <property type="project" value="UniProtKB-KW"/>
</dbReference>
<dbReference type="PROSITE" id="PS51918">
    <property type="entry name" value="RADICAL_SAM"/>
    <property type="match status" value="1"/>
</dbReference>
<evidence type="ECO:0000256" key="2">
    <source>
        <dbReference type="ARBA" id="ARBA00022723"/>
    </source>
</evidence>
<keyword evidence="3" id="KW-0408">Iron</keyword>
<keyword evidence="2" id="KW-0479">Metal-binding</keyword>
<dbReference type="GeneID" id="55820620"/>
<dbReference type="CDD" id="cd01335">
    <property type="entry name" value="Radical_SAM"/>
    <property type="match status" value="1"/>
</dbReference>
<dbReference type="Gene3D" id="3.20.20.70">
    <property type="entry name" value="Aldolase class I"/>
    <property type="match status" value="1"/>
</dbReference>
<dbReference type="EMBL" id="CP058215">
    <property type="protein sequence ID" value="QLC49312.1"/>
    <property type="molecule type" value="Genomic_DNA"/>
</dbReference>
<dbReference type="InterPro" id="IPR040087">
    <property type="entry name" value="MJ0021-like"/>
</dbReference>
<dbReference type="PANTHER" id="PTHR43288:SF1">
    <property type="entry name" value="GLYCYL-RADICAL ENZYME ACTIVATING ENZYME MJ0021-RELATED"/>
    <property type="match status" value="1"/>
</dbReference>
<dbReference type="RefSeq" id="WP_176964375.1">
    <property type="nucleotide sequence ID" value="NZ_CP058215.1"/>
</dbReference>
<gene>
    <name evidence="6" type="ORF">HWN40_03055</name>
</gene>
<keyword evidence="1" id="KW-0949">S-adenosyl-L-methionine</keyword>
<dbReference type="SUPFAM" id="SSF102114">
    <property type="entry name" value="Radical SAM enzymes"/>
    <property type="match status" value="1"/>
</dbReference>
<dbReference type="Proteomes" id="UP000509594">
    <property type="component" value="Chromosome"/>
</dbReference>
<dbReference type="InterPro" id="IPR058374">
    <property type="entry name" value="DUF8061"/>
</dbReference>
<dbReference type="OrthoDB" id="372128at2157"/>
<name>A0A7D5E5Q7_9EURY</name>
<dbReference type="InterPro" id="IPR007197">
    <property type="entry name" value="rSAM"/>
</dbReference>
<protein>
    <submittedName>
        <fullName evidence="6">Radical SAM protein</fullName>
    </submittedName>
</protein>
<dbReference type="SFLD" id="SFLDS00029">
    <property type="entry name" value="Radical_SAM"/>
    <property type="match status" value="1"/>
</dbReference>